<accession>A0A0F5YIH9</accession>
<keyword evidence="2" id="KW-0378">Hydrolase</keyword>
<dbReference type="PATRIC" id="fig|1637645.4.peg.5823"/>
<gene>
    <name evidence="4" type="ORF">WN50_08210</name>
</gene>
<dbReference type="PANTHER" id="PTHR10161:SF14">
    <property type="entry name" value="TARTRATE-RESISTANT ACID PHOSPHATASE TYPE 5"/>
    <property type="match status" value="1"/>
</dbReference>
<dbReference type="InterPro" id="IPR029052">
    <property type="entry name" value="Metallo-depent_PP-like"/>
</dbReference>
<dbReference type="SUPFAM" id="SSF56300">
    <property type="entry name" value="Metallo-dependent phosphatases"/>
    <property type="match status" value="1"/>
</dbReference>
<dbReference type="AlphaFoldDB" id="A0A0F5YIH9"/>
<dbReference type="Gene3D" id="3.60.21.10">
    <property type="match status" value="1"/>
</dbReference>
<evidence type="ECO:0000259" key="3">
    <source>
        <dbReference type="Pfam" id="PF00149"/>
    </source>
</evidence>
<dbReference type="Proteomes" id="UP000033607">
    <property type="component" value="Unassembled WGS sequence"/>
</dbReference>
<dbReference type="RefSeq" id="WP_046278046.1">
    <property type="nucleotide sequence ID" value="NZ_LATL02000298.1"/>
</dbReference>
<dbReference type="PANTHER" id="PTHR10161">
    <property type="entry name" value="TARTRATE-RESISTANT ACID PHOSPHATASE TYPE 5"/>
    <property type="match status" value="1"/>
</dbReference>
<dbReference type="OrthoDB" id="9809781at2"/>
<feature type="domain" description="Calcineurin-like phosphoesterase" evidence="3">
    <location>
        <begin position="52"/>
        <end position="233"/>
    </location>
</feature>
<dbReference type="GO" id="GO:0016787">
    <property type="term" value="F:hydrolase activity"/>
    <property type="evidence" value="ECO:0007669"/>
    <property type="project" value="UniProtKB-KW"/>
</dbReference>
<proteinExistence type="predicted"/>
<dbReference type="InterPro" id="IPR051558">
    <property type="entry name" value="Metallophosphoesterase_PAP"/>
</dbReference>
<sequence>MKRRQFILSSLVCGSVIGSIWRFENLQAGTPNSQTTMSPTPIASIPTTEPLFRFVALADTGTGEPGQYAVAEALTRYHQQYPFNLALLAGDNIYPNGEIERMEEVFEKPYKTLLQSGVKFQACLGNHDIRTENGNLQLSYPGFNMKGRYYTFRQDPVHFLALDTNSNADWLTQLTWLEEQLRRSDAPWKVVFGHHPVYSSGVHGGKKKLVESLTPLFKKYGVQLYINGHDHNYERSRSLNGTTYLTCGAGAMNRFVKRSEWTEYSTPELSFATFEVYADQIMVRAINTENKVFDQAVIPNSSISG</sequence>
<evidence type="ECO:0000256" key="1">
    <source>
        <dbReference type="ARBA" id="ARBA00022729"/>
    </source>
</evidence>
<protein>
    <submittedName>
        <fullName evidence="4">Metallophosphoesterase</fullName>
    </submittedName>
</protein>
<dbReference type="EMBL" id="LATL02000298">
    <property type="protein sequence ID" value="KKD38548.1"/>
    <property type="molecule type" value="Genomic_DNA"/>
</dbReference>
<name>A0A0F5YIH9_9CYAN</name>
<dbReference type="Pfam" id="PF00149">
    <property type="entry name" value="Metallophos"/>
    <property type="match status" value="1"/>
</dbReference>
<organism evidence="4 5">
    <name type="scientific">Limnoraphis robusta CS-951</name>
    <dbReference type="NCBI Taxonomy" id="1637645"/>
    <lineage>
        <taxon>Bacteria</taxon>
        <taxon>Bacillati</taxon>
        <taxon>Cyanobacteriota</taxon>
        <taxon>Cyanophyceae</taxon>
        <taxon>Oscillatoriophycideae</taxon>
        <taxon>Oscillatoriales</taxon>
        <taxon>Sirenicapillariaceae</taxon>
        <taxon>Limnoraphis</taxon>
    </lineage>
</organism>
<dbReference type="InterPro" id="IPR004843">
    <property type="entry name" value="Calcineurin-like_PHP"/>
</dbReference>
<comment type="caution">
    <text evidence="4">The sequence shown here is derived from an EMBL/GenBank/DDBJ whole genome shotgun (WGS) entry which is preliminary data.</text>
</comment>
<evidence type="ECO:0000313" key="4">
    <source>
        <dbReference type="EMBL" id="KKD38548.1"/>
    </source>
</evidence>
<keyword evidence="1" id="KW-0732">Signal</keyword>
<evidence type="ECO:0000313" key="5">
    <source>
        <dbReference type="Proteomes" id="UP000033607"/>
    </source>
</evidence>
<reference evidence="4 5" key="1">
    <citation type="submission" date="2015-06" db="EMBL/GenBank/DDBJ databases">
        <title>Draft genome assembly of filamentous brackish cyanobacterium Limnoraphis robusta strain CS-951.</title>
        <authorList>
            <person name="Willis A."/>
            <person name="Parks M."/>
            <person name="Burford M.A."/>
        </authorList>
    </citation>
    <scope>NUCLEOTIDE SEQUENCE [LARGE SCALE GENOMIC DNA]</scope>
    <source>
        <strain evidence="4 5">CS-951</strain>
    </source>
</reference>
<evidence type="ECO:0000256" key="2">
    <source>
        <dbReference type="ARBA" id="ARBA00022801"/>
    </source>
</evidence>